<dbReference type="SUPFAM" id="SSF51419">
    <property type="entry name" value="PLP-binding barrel"/>
    <property type="match status" value="1"/>
</dbReference>
<dbReference type="FunFam" id="3.20.20.10:FF:000018">
    <property type="entry name" value="Pyridoxal phosphate homeostasis protein"/>
    <property type="match status" value="1"/>
</dbReference>
<dbReference type="HAMAP" id="MF_02087">
    <property type="entry name" value="PLP_homeostasis"/>
    <property type="match status" value="1"/>
</dbReference>
<dbReference type="PANTHER" id="PTHR10146">
    <property type="entry name" value="PROLINE SYNTHETASE CO-TRANSCRIBED BACTERIAL HOMOLOG PROTEIN"/>
    <property type="match status" value="1"/>
</dbReference>
<evidence type="ECO:0000256" key="3">
    <source>
        <dbReference type="PIRSR" id="PIRSR004848-1"/>
    </source>
</evidence>
<keyword evidence="1 2" id="KW-0663">Pyridoxal phosphate</keyword>
<evidence type="ECO:0000256" key="4">
    <source>
        <dbReference type="RuleBase" id="RU004514"/>
    </source>
</evidence>
<dbReference type="PATRIC" id="fig|1279009.4.peg.2189"/>
<name>M7NW52_9BACT</name>
<dbReference type="Gene3D" id="3.20.20.10">
    <property type="entry name" value="Alanine racemase"/>
    <property type="match status" value="1"/>
</dbReference>
<dbReference type="Proteomes" id="UP000011910">
    <property type="component" value="Unassembled WGS sequence"/>
</dbReference>
<proteinExistence type="inferred from homology"/>
<accession>M7NW52</accession>
<evidence type="ECO:0000313" key="6">
    <source>
        <dbReference type="EMBL" id="EMR02684.1"/>
    </source>
</evidence>
<dbReference type="PIRSF" id="PIRSF004848">
    <property type="entry name" value="YBL036c_PLPDEIII"/>
    <property type="match status" value="1"/>
</dbReference>
<keyword evidence="7" id="KW-1185">Reference proteome</keyword>
<evidence type="ECO:0000256" key="2">
    <source>
        <dbReference type="HAMAP-Rule" id="MF_02087"/>
    </source>
</evidence>
<dbReference type="eggNOG" id="COG0325">
    <property type="taxonomic scope" value="Bacteria"/>
</dbReference>
<dbReference type="InterPro" id="IPR011078">
    <property type="entry name" value="PyrdxlP_homeostasis"/>
</dbReference>
<evidence type="ECO:0000256" key="1">
    <source>
        <dbReference type="ARBA" id="ARBA00022898"/>
    </source>
</evidence>
<protein>
    <recommendedName>
        <fullName evidence="2">Pyridoxal phosphate homeostasis protein</fullName>
        <shortName evidence="2">PLP homeostasis protein</shortName>
    </recommendedName>
</protein>
<comment type="function">
    <text evidence="2">Pyridoxal 5'-phosphate (PLP)-binding protein, which is involved in PLP homeostasis.</text>
</comment>
<dbReference type="NCBIfam" id="TIGR00044">
    <property type="entry name" value="YggS family pyridoxal phosphate-dependent enzyme"/>
    <property type="match status" value="1"/>
</dbReference>
<dbReference type="GO" id="GO:0030170">
    <property type="term" value="F:pyridoxal phosphate binding"/>
    <property type="evidence" value="ECO:0007669"/>
    <property type="project" value="UniProtKB-UniRule"/>
</dbReference>
<dbReference type="Pfam" id="PF01168">
    <property type="entry name" value="Ala_racemase_N"/>
    <property type="match status" value="1"/>
</dbReference>
<dbReference type="EMBL" id="AODQ01000049">
    <property type="protein sequence ID" value="EMR02684.1"/>
    <property type="molecule type" value="Genomic_DNA"/>
</dbReference>
<feature type="domain" description="Alanine racemase N-terminal" evidence="5">
    <location>
        <begin position="2"/>
        <end position="220"/>
    </location>
</feature>
<dbReference type="PANTHER" id="PTHR10146:SF14">
    <property type="entry name" value="PYRIDOXAL PHOSPHATE HOMEOSTASIS PROTEIN"/>
    <property type="match status" value="1"/>
</dbReference>
<dbReference type="AlphaFoldDB" id="M7NW52"/>
<reference evidence="6 7" key="1">
    <citation type="journal article" date="2013" name="Genome Announc.">
        <title>Draft Genome Sequence of Cesiribacter andamanensis Strain AMV16T, Isolated from a Soil Sample from a Mud Volcano in the Andaman Islands, India.</title>
        <authorList>
            <person name="Shivaji S."/>
            <person name="Ara S."/>
            <person name="Begum Z."/>
            <person name="Srinivas T.N."/>
            <person name="Singh A."/>
            <person name="Kumar Pinnaka A."/>
        </authorList>
    </citation>
    <scope>NUCLEOTIDE SEQUENCE [LARGE SCALE GENOMIC DNA]</scope>
    <source>
        <strain evidence="6 7">AMV16</strain>
    </source>
</reference>
<dbReference type="STRING" id="1279009.ADICEAN_02161"/>
<comment type="caution">
    <text evidence="6">The sequence shown here is derived from an EMBL/GenBank/DDBJ whole genome shotgun (WGS) entry which is preliminary data.</text>
</comment>
<sequence>MHIKENIQRFKNILNDESVRLIAVSKTHPPELVLKAYEEGVKDFGENKVQEMVEKFEALPKDIRWHMIGHLQRNKVKYIASFVHMIHSVESERLLQEIEKQGQKAGRVIDCLLQVHIAREESKFGLSEAELLELLQGPTLASMRYVRICGLMGMATNTDNGDVIRQEFRQLKALFEHIKTLPPQPNVEMEQLSMGMSSDYTIALEEGSTIVRVGSAIFGQR</sequence>
<dbReference type="InterPro" id="IPR029066">
    <property type="entry name" value="PLP-binding_barrel"/>
</dbReference>
<evidence type="ECO:0000313" key="7">
    <source>
        <dbReference type="Proteomes" id="UP000011910"/>
    </source>
</evidence>
<organism evidence="6 7">
    <name type="scientific">Cesiribacter andamanensis AMV16</name>
    <dbReference type="NCBI Taxonomy" id="1279009"/>
    <lineage>
        <taxon>Bacteria</taxon>
        <taxon>Pseudomonadati</taxon>
        <taxon>Bacteroidota</taxon>
        <taxon>Cytophagia</taxon>
        <taxon>Cytophagales</taxon>
        <taxon>Cesiribacteraceae</taxon>
        <taxon>Cesiribacter</taxon>
    </lineage>
</organism>
<evidence type="ECO:0000259" key="5">
    <source>
        <dbReference type="Pfam" id="PF01168"/>
    </source>
</evidence>
<gene>
    <name evidence="6" type="ORF">ADICEAN_02161</name>
</gene>
<dbReference type="RefSeq" id="WP_009195554.1">
    <property type="nucleotide sequence ID" value="NZ_AODQ01000049.1"/>
</dbReference>
<feature type="modified residue" description="N6-(pyridoxal phosphate)lysine" evidence="2 3">
    <location>
        <position position="26"/>
    </location>
</feature>
<dbReference type="CDD" id="cd00635">
    <property type="entry name" value="PLPDE_III_YBL036c_like"/>
    <property type="match status" value="1"/>
</dbReference>
<dbReference type="OrthoDB" id="9804072at2"/>
<dbReference type="InterPro" id="IPR001608">
    <property type="entry name" value="Ala_racemase_N"/>
</dbReference>
<comment type="similarity">
    <text evidence="2 4">Belongs to the pyridoxal phosphate-binding protein YggS/PROSC family.</text>
</comment>
<dbReference type="PROSITE" id="PS01211">
    <property type="entry name" value="UPF0001"/>
    <property type="match status" value="1"/>
</dbReference>
<comment type="cofactor">
    <cofactor evidence="3">
        <name>pyridoxal 5'-phosphate</name>
        <dbReference type="ChEBI" id="CHEBI:597326"/>
    </cofactor>
</comment>